<comment type="caution">
    <text evidence="4">The sequence shown here is derived from an EMBL/GenBank/DDBJ whole genome shotgun (WGS) entry which is preliminary data.</text>
</comment>
<dbReference type="Gene3D" id="2.60.40.10">
    <property type="entry name" value="Immunoglobulins"/>
    <property type="match status" value="1"/>
</dbReference>
<dbReference type="InterPro" id="IPR036365">
    <property type="entry name" value="PGBD-like_sf"/>
</dbReference>
<dbReference type="InterPro" id="IPR036366">
    <property type="entry name" value="PGBDSf"/>
</dbReference>
<dbReference type="AlphaFoldDB" id="A0A9D2IFI0"/>
<feature type="compositionally biased region" description="Acidic residues" evidence="1">
    <location>
        <begin position="108"/>
        <end position="144"/>
    </location>
</feature>
<evidence type="ECO:0000313" key="5">
    <source>
        <dbReference type="Proteomes" id="UP000824024"/>
    </source>
</evidence>
<feature type="chain" id="PRO_5038833098" evidence="2">
    <location>
        <begin position="26"/>
        <end position="620"/>
    </location>
</feature>
<evidence type="ECO:0000313" key="4">
    <source>
        <dbReference type="EMBL" id="HIZ07152.1"/>
    </source>
</evidence>
<dbReference type="InterPro" id="IPR002477">
    <property type="entry name" value="Peptidoglycan-bd-like"/>
</dbReference>
<reference evidence="4" key="2">
    <citation type="submission" date="2021-04" db="EMBL/GenBank/DDBJ databases">
        <authorList>
            <person name="Gilroy R."/>
        </authorList>
    </citation>
    <scope>NUCLEOTIDE SEQUENCE</scope>
    <source>
        <strain evidence="4">CHK192-9172</strain>
    </source>
</reference>
<dbReference type="Proteomes" id="UP000824024">
    <property type="component" value="Unassembled WGS sequence"/>
</dbReference>
<feature type="compositionally biased region" description="Polar residues" evidence="1">
    <location>
        <begin position="51"/>
        <end position="66"/>
    </location>
</feature>
<dbReference type="Gene3D" id="1.10.101.10">
    <property type="entry name" value="PGBD-like superfamily/PGBD"/>
    <property type="match status" value="2"/>
</dbReference>
<feature type="region of interest" description="Disordered" evidence="1">
    <location>
        <begin position="473"/>
        <end position="508"/>
    </location>
</feature>
<evidence type="ECO:0000256" key="1">
    <source>
        <dbReference type="SAM" id="MobiDB-lite"/>
    </source>
</evidence>
<organism evidence="4 5">
    <name type="scientific">Candidatus Eubacterium avistercoris</name>
    <dbReference type="NCBI Taxonomy" id="2838567"/>
    <lineage>
        <taxon>Bacteria</taxon>
        <taxon>Bacillati</taxon>
        <taxon>Bacillota</taxon>
        <taxon>Clostridia</taxon>
        <taxon>Eubacteriales</taxon>
        <taxon>Eubacteriaceae</taxon>
        <taxon>Eubacterium</taxon>
    </lineage>
</organism>
<keyword evidence="2" id="KW-0732">Signal</keyword>
<dbReference type="SUPFAM" id="SSF47090">
    <property type="entry name" value="PGBD-like"/>
    <property type="match status" value="2"/>
</dbReference>
<gene>
    <name evidence="4" type="ORF">IAA08_04360</name>
</gene>
<evidence type="ECO:0000256" key="2">
    <source>
        <dbReference type="SAM" id="SignalP"/>
    </source>
</evidence>
<feature type="compositionally biased region" description="Polar residues" evidence="1">
    <location>
        <begin position="495"/>
        <end position="507"/>
    </location>
</feature>
<dbReference type="InterPro" id="IPR013783">
    <property type="entry name" value="Ig-like_fold"/>
</dbReference>
<feature type="non-terminal residue" evidence="4">
    <location>
        <position position="620"/>
    </location>
</feature>
<evidence type="ECO:0000259" key="3">
    <source>
        <dbReference type="Pfam" id="PF01471"/>
    </source>
</evidence>
<feature type="signal peptide" evidence="2">
    <location>
        <begin position="1"/>
        <end position="25"/>
    </location>
</feature>
<feature type="domain" description="Peptidoglycan binding-like" evidence="3">
    <location>
        <begin position="507"/>
        <end position="563"/>
    </location>
</feature>
<dbReference type="Pfam" id="PF01471">
    <property type="entry name" value="PG_binding_1"/>
    <property type="match status" value="2"/>
</dbReference>
<feature type="region of interest" description="Disordered" evidence="1">
    <location>
        <begin position="29"/>
        <end position="144"/>
    </location>
</feature>
<feature type="domain" description="Peptidoglycan binding-like" evidence="3">
    <location>
        <begin position="407"/>
        <end position="457"/>
    </location>
</feature>
<dbReference type="EMBL" id="DXCH01000123">
    <property type="protein sequence ID" value="HIZ07152.1"/>
    <property type="molecule type" value="Genomic_DNA"/>
</dbReference>
<protein>
    <submittedName>
        <fullName evidence="4">Peptidoglycan-binding protein</fullName>
    </submittedName>
</protein>
<sequence>MKKKLLCQLMAITIVGTMISGEALAAQPGTVSEKNAGQIESDAAAVAEDTGNGQQSDTSGTGSTENNIDDSVAEPTDPSDTDMDNGENGETPEEEEGQLPENDKETEITDQEEESTEETESTEESESTEEAEDTEDIQEEELIEEESQITTFALKSRAAEYSGSYNYVQPNDSVTLSPSSVKASDVVDAAVGIISQNEGSYTTVSPNDVGALSIGKIQWHGQSALTVLREIIQQDKAEAKKLLGTALYNEAMSTSTNWSSRILTSSEASKIKALLGTSQSKTIQDKIERSYIASYVNHGINKGLRNAAALVYYADLANQGGTGGAGRVAANAYNLVGSYSKVTLNELYISAITDDVLGYWASKKMDFRPRRARVYGYSAAVGWRYHNANDTIIPYATLSSSNSTGAEWLQWAMNEYTGTELAVTGKYDSDTIEAVKDFQKATGQTVDGLVGYNTIDAVMEKIVNAGRYYVPGVSSGSSNNSGSTGNSGSTSSGSYTEPTRTLNSGSTGDDVKWLQNALNTVMGADLEVDGQYGSGTKTAVTNFQKKTGLSADGIFGTNSLNKMKTLLSVQNSKPTVTLSTKNGQNTIKWSKVSGASGYKVYRKTSGGSWKLLKTVGSSVT</sequence>
<reference evidence="4" key="1">
    <citation type="journal article" date="2021" name="PeerJ">
        <title>Extensive microbial diversity within the chicken gut microbiome revealed by metagenomics and culture.</title>
        <authorList>
            <person name="Gilroy R."/>
            <person name="Ravi A."/>
            <person name="Getino M."/>
            <person name="Pursley I."/>
            <person name="Horton D.L."/>
            <person name="Alikhan N.F."/>
            <person name="Baker D."/>
            <person name="Gharbi K."/>
            <person name="Hall N."/>
            <person name="Watson M."/>
            <person name="Adriaenssens E.M."/>
            <person name="Foster-Nyarko E."/>
            <person name="Jarju S."/>
            <person name="Secka A."/>
            <person name="Antonio M."/>
            <person name="Oren A."/>
            <person name="Chaudhuri R.R."/>
            <person name="La Ragione R."/>
            <person name="Hildebrand F."/>
            <person name="Pallen M.J."/>
        </authorList>
    </citation>
    <scope>NUCLEOTIDE SEQUENCE</scope>
    <source>
        <strain evidence="4">CHK192-9172</strain>
    </source>
</reference>
<proteinExistence type="predicted"/>
<name>A0A9D2IFI0_9FIRM</name>
<feature type="compositionally biased region" description="Acidic residues" evidence="1">
    <location>
        <begin position="67"/>
        <end position="98"/>
    </location>
</feature>
<feature type="compositionally biased region" description="Low complexity" evidence="1">
    <location>
        <begin position="474"/>
        <end position="494"/>
    </location>
</feature>
<accession>A0A9D2IFI0</accession>